<proteinExistence type="predicted"/>
<feature type="compositionally biased region" description="Acidic residues" evidence="1">
    <location>
        <begin position="521"/>
        <end position="535"/>
    </location>
</feature>
<feature type="compositionally biased region" description="Basic and acidic residues" evidence="1">
    <location>
        <begin position="905"/>
        <end position="923"/>
    </location>
</feature>
<evidence type="ECO:0000256" key="1">
    <source>
        <dbReference type="SAM" id="MobiDB-lite"/>
    </source>
</evidence>
<feature type="region of interest" description="Disordered" evidence="1">
    <location>
        <begin position="959"/>
        <end position="995"/>
    </location>
</feature>
<feature type="compositionally biased region" description="Basic and acidic residues" evidence="1">
    <location>
        <begin position="1146"/>
        <end position="1171"/>
    </location>
</feature>
<feature type="compositionally biased region" description="Polar residues" evidence="1">
    <location>
        <begin position="832"/>
        <end position="848"/>
    </location>
</feature>
<reference evidence="3" key="1">
    <citation type="journal article" date="2024" name="Gigascience">
        <title>Chromosome-level genome of the poultry shaft louse Menopon gallinae provides insight into the host-switching and adaptive evolution of parasitic lice.</title>
        <authorList>
            <person name="Xu Y."/>
            <person name="Ma L."/>
            <person name="Liu S."/>
            <person name="Liang Y."/>
            <person name="Liu Q."/>
            <person name="He Z."/>
            <person name="Tian L."/>
            <person name="Duan Y."/>
            <person name="Cai W."/>
            <person name="Li H."/>
            <person name="Song F."/>
        </authorList>
    </citation>
    <scope>NUCLEOTIDE SEQUENCE</scope>
    <source>
        <strain evidence="3">Cailab_2023a</strain>
    </source>
</reference>
<feature type="compositionally biased region" description="Basic and acidic residues" evidence="1">
    <location>
        <begin position="967"/>
        <end position="988"/>
    </location>
</feature>
<feature type="compositionally biased region" description="Basic and acidic residues" evidence="1">
    <location>
        <begin position="878"/>
        <end position="888"/>
    </location>
</feature>
<dbReference type="EMBL" id="JARGDH010000002">
    <property type="protein sequence ID" value="KAL0277444.1"/>
    <property type="molecule type" value="Genomic_DNA"/>
</dbReference>
<feature type="compositionally biased region" description="Basic and acidic residues" evidence="1">
    <location>
        <begin position="36"/>
        <end position="52"/>
    </location>
</feature>
<feature type="region of interest" description="Disordered" evidence="1">
    <location>
        <begin position="1183"/>
        <end position="1306"/>
    </location>
</feature>
<feature type="compositionally biased region" description="Polar residues" evidence="1">
    <location>
        <begin position="792"/>
        <end position="802"/>
    </location>
</feature>
<name>A0AAW2I5A8_9NEOP</name>
<protein>
    <submittedName>
        <fullName evidence="3">Uncharacterized protein</fullName>
    </submittedName>
</protein>
<evidence type="ECO:0000256" key="2">
    <source>
        <dbReference type="SAM" id="SignalP"/>
    </source>
</evidence>
<feature type="region of interest" description="Disordered" evidence="1">
    <location>
        <begin position="703"/>
        <end position="929"/>
    </location>
</feature>
<feature type="compositionally biased region" description="Basic and acidic residues" evidence="1">
    <location>
        <begin position="137"/>
        <end position="152"/>
    </location>
</feature>
<feature type="signal peptide" evidence="2">
    <location>
        <begin position="1"/>
        <end position="28"/>
    </location>
</feature>
<feature type="compositionally biased region" description="Basic and acidic residues" evidence="1">
    <location>
        <begin position="820"/>
        <end position="831"/>
    </location>
</feature>
<feature type="region of interest" description="Disordered" evidence="1">
    <location>
        <begin position="27"/>
        <end position="152"/>
    </location>
</feature>
<keyword evidence="2" id="KW-0732">Signal</keyword>
<feature type="compositionally biased region" description="Basic and acidic residues" evidence="1">
    <location>
        <begin position="536"/>
        <end position="552"/>
    </location>
</feature>
<feature type="compositionally biased region" description="Basic residues" evidence="1">
    <location>
        <begin position="1297"/>
        <end position="1306"/>
    </location>
</feature>
<feature type="compositionally biased region" description="Polar residues" evidence="1">
    <location>
        <begin position="1281"/>
        <end position="1293"/>
    </location>
</feature>
<feature type="compositionally biased region" description="Polar residues" evidence="1">
    <location>
        <begin position="1131"/>
        <end position="1141"/>
    </location>
</feature>
<feature type="compositionally biased region" description="Low complexity" evidence="1">
    <location>
        <begin position="112"/>
        <end position="126"/>
    </location>
</feature>
<feature type="compositionally biased region" description="Polar residues" evidence="1">
    <location>
        <begin position="1065"/>
        <end position="1080"/>
    </location>
</feature>
<sequence length="1306" mass="144563">MFFRLPENPFLLHLFLGFLRSLTYPASTSKPCTSEAGDKSVENMETNSDGKKLIINPLTGELEPMPSESSESEEEPSKEDPFLYSSSPASRAFSDDDSTMSRRNDTSDQSDSETTNKSTASETSSSARRRNIAHKTSNRDHGPEKIKLRLKLEKSEPVTQAYKVDVSFVNCPTPRKPMPGSGNRTTGAIGANSGSNTSIGSSNPTGNLVNSNGNNMNAAGVGVTNSTEEPRVPPLHISLRGPKAAVVVSNRKEKKSPPSSHWSQLDEADRFNADDANSDFYSKLNKKKMKVSNLKLGRESVAINSSELNQKTKKLKLKRMLTDSDSVFKLKIPVVTPTANEISDGLDSVDDKLLVKKRKDSKKQKNNMLNLNKRHLTDLAEAEAPKRHDDVVSSVNKRVELNLKMDSEEWISRTLKEETLNYEKRKNCNKMLDDFETDGKVKEEDESTVSESDIMKNFEIRSNLEENEKTGESKEEDRTIGFISGTFELNDLLRRKKVENNKKLKSLECMKIKHKFMELSELEEDEEEEEEEEKSEEVTVKKPQEIGGKIKSELTSKIDRVSGKLKNDLSQKLSKDGINKKLKLDDSGLKKLKLDDLGKGLKKGEKPGSRNKFPKKETVGLRIGLIGVPSSDGEAEDHDSYGRAKRRHSGDQSVSGKKQTVNRLTTVKHPTGVAEKTAESPAKESMSNLCEVKQQPITALETNLVKVKQSENVESPNNPPVGGESPANQGNTQGEDSGIESMDALSEKSPNQGESPCRKDESHAKELEISKPEEKKGQNHDRTEEAAKSDEQSCLNESKSIQNTNNNVNTTQASSVPFDASEHHSDSKSELNSDNLDYINPNSPQSTNNKLEEDEEEEVVDERKVNREVSLVDFSQNEEVRVNSRNSERSSSNANDCDSGNVASEETKTSEAASETKDEKPSAIHEQTNRLIETFETKIREAFLRNDNKDFDTAAEGLGAKILETSTRLEDKSKDSVSSEALESKSIEADIGSPSLEEIERFRVNPPLYTYAKREDSLSPSPPTVEGNDMTTNHIKSDQADEDSNNSNKKRSGKKIKSTEDIDETSNTSSEAKNNNNKSLLEQLLIEIPGEDSRRTRSWHRLGGSPGGTPKSSPRSLKDERPASPVAKASPRNTVKLSPTCRNKRKAETAAAEDKGKADSGESRPNKRKCSENAAELIKACMGVDDKKQLLKSNQPVTGGNAEIESSDDEPLIDLAGKGRSREQSVEQEMKKPKISAEEENRNNNKVTTKSAPGNVVCKSGADPPTRRSVRQHVKSDSRSLRYTRSAVTQESSEISKRRRTSRDGK</sequence>
<feature type="compositionally biased region" description="Basic and acidic residues" evidence="1">
    <location>
        <begin position="756"/>
        <end position="791"/>
    </location>
</feature>
<feature type="compositionally biased region" description="Basic and acidic residues" evidence="1">
    <location>
        <begin position="1220"/>
        <end position="1243"/>
    </location>
</feature>
<evidence type="ECO:0000313" key="3">
    <source>
        <dbReference type="EMBL" id="KAL0277439.1"/>
    </source>
</evidence>
<feature type="chain" id="PRO_5044477050" evidence="2">
    <location>
        <begin position="29"/>
        <end position="1306"/>
    </location>
</feature>
<feature type="region of interest" description="Disordered" evidence="1">
    <location>
        <begin position="521"/>
        <end position="552"/>
    </location>
</feature>
<accession>A0AAW2I5A8</accession>
<organism evidence="3">
    <name type="scientific">Menopon gallinae</name>
    <name type="common">poultry shaft louse</name>
    <dbReference type="NCBI Taxonomy" id="328185"/>
    <lineage>
        <taxon>Eukaryota</taxon>
        <taxon>Metazoa</taxon>
        <taxon>Ecdysozoa</taxon>
        <taxon>Arthropoda</taxon>
        <taxon>Hexapoda</taxon>
        <taxon>Insecta</taxon>
        <taxon>Pterygota</taxon>
        <taxon>Neoptera</taxon>
        <taxon>Paraneoptera</taxon>
        <taxon>Psocodea</taxon>
        <taxon>Troctomorpha</taxon>
        <taxon>Phthiraptera</taxon>
        <taxon>Amblycera</taxon>
        <taxon>Menoponidae</taxon>
        <taxon>Menopon</taxon>
    </lineage>
</organism>
<gene>
    <name evidence="3" type="ORF">PYX00_004719</name>
</gene>
<feature type="region of interest" description="Disordered" evidence="1">
    <location>
        <begin position="1011"/>
        <end position="1171"/>
    </location>
</feature>
<comment type="caution">
    <text evidence="3">The sequence shown here is derived from an EMBL/GenBank/DDBJ whole genome shotgun (WGS) entry which is preliminary data.</text>
</comment>
<feature type="compositionally biased region" description="Basic and acidic residues" evidence="1">
    <location>
        <begin position="595"/>
        <end position="619"/>
    </location>
</feature>
<feature type="compositionally biased region" description="Polar residues" evidence="1">
    <location>
        <begin position="726"/>
        <end position="735"/>
    </location>
</feature>
<feature type="compositionally biased region" description="Polar residues" evidence="1">
    <location>
        <begin position="651"/>
        <end position="665"/>
    </location>
</feature>
<feature type="region of interest" description="Disordered" evidence="1">
    <location>
        <begin position="595"/>
        <end position="690"/>
    </location>
</feature>
<dbReference type="EMBL" id="JARGDH010000002">
    <property type="protein sequence ID" value="KAL0277439.1"/>
    <property type="molecule type" value="Genomic_DNA"/>
</dbReference>